<proteinExistence type="predicted"/>
<dbReference type="AlphaFoldDB" id="A0A158D0Q2"/>
<feature type="transmembrane region" description="Helical" evidence="2">
    <location>
        <begin position="218"/>
        <end position="239"/>
    </location>
</feature>
<keyword evidence="2" id="KW-0472">Membrane</keyword>
<comment type="caution">
    <text evidence="3">The sequence shown here is derived from an EMBL/GenBank/DDBJ whole genome shotgun (WGS) entry which is preliminary data.</text>
</comment>
<evidence type="ECO:0000313" key="4">
    <source>
        <dbReference type="Proteomes" id="UP000054596"/>
    </source>
</evidence>
<reference evidence="3" key="1">
    <citation type="submission" date="2016-01" db="EMBL/GenBank/DDBJ databases">
        <authorList>
            <person name="Peeters C."/>
        </authorList>
    </citation>
    <scope>NUCLEOTIDE SEQUENCE [LARGE SCALE GENOMIC DNA]</scope>
    <source>
        <strain evidence="3">LMG 29325</strain>
    </source>
</reference>
<feature type="transmembrane region" description="Helical" evidence="2">
    <location>
        <begin position="18"/>
        <end position="38"/>
    </location>
</feature>
<name>A0A158D0Q2_9BURK</name>
<keyword evidence="2" id="KW-1133">Transmembrane helix</keyword>
<keyword evidence="2" id="KW-0812">Transmembrane</keyword>
<evidence type="ECO:0000313" key="3">
    <source>
        <dbReference type="EMBL" id="SAK87806.1"/>
    </source>
</evidence>
<evidence type="ECO:0000256" key="2">
    <source>
        <dbReference type="SAM" id="Phobius"/>
    </source>
</evidence>
<dbReference type="Proteomes" id="UP000054596">
    <property type="component" value="Unassembled WGS sequence"/>
</dbReference>
<accession>A0A158D0Q2</accession>
<gene>
    <name evidence="3" type="ORF">AWB82_06063</name>
</gene>
<organism evidence="3 4">
    <name type="scientific">Caballeronia glebae</name>
    <dbReference type="NCBI Taxonomy" id="1777143"/>
    <lineage>
        <taxon>Bacteria</taxon>
        <taxon>Pseudomonadati</taxon>
        <taxon>Pseudomonadota</taxon>
        <taxon>Betaproteobacteria</taxon>
        <taxon>Burkholderiales</taxon>
        <taxon>Burkholderiaceae</taxon>
        <taxon>Caballeronia</taxon>
    </lineage>
</organism>
<dbReference type="RefSeq" id="WP_407643061.1">
    <property type="nucleotide sequence ID" value="NZ_FCOJ02000064.1"/>
</dbReference>
<feature type="transmembrane region" description="Helical" evidence="2">
    <location>
        <begin position="82"/>
        <end position="103"/>
    </location>
</feature>
<feature type="region of interest" description="Disordered" evidence="1">
    <location>
        <begin position="250"/>
        <end position="273"/>
    </location>
</feature>
<dbReference type="STRING" id="1777143.AWB82_06063"/>
<keyword evidence="4" id="KW-1185">Reference proteome</keyword>
<protein>
    <submittedName>
        <fullName evidence="3">Uncharacterized protein</fullName>
    </submittedName>
</protein>
<evidence type="ECO:0000256" key="1">
    <source>
        <dbReference type="SAM" id="MobiDB-lite"/>
    </source>
</evidence>
<dbReference type="EMBL" id="FCOJ02000064">
    <property type="protein sequence ID" value="SAK87806.1"/>
    <property type="molecule type" value="Genomic_DNA"/>
</dbReference>
<sequence length="325" mass="34336">MTSVPGSSVGRSDRDPSWLTFALAAATTATAICMSVLAGWQRGGELPERVVWVAIGVVLVVCAHLLPALCRYSPWSVRGIGSLLWIACMATACFGHATFFVLAQQHAGERRASSLVPEVTNTVPASRNLTAIMIDRANVARQLAIADAQRCPRECAALKVRHVALAATLDALNAEADDVRRREASDDRGKRRRDALTVDPVTGRLATLLGTTISRVDLLSGLTFAAVLEGVACLLWSLALKPRQAAVTTPSVTDPAASGHEPVSPSHGTVNAPVSPAATEVMRLARDVAAGRVRATVSDIRRHLGCSQAKAIALRRQLAAHATTP</sequence>
<feature type="transmembrane region" description="Helical" evidence="2">
    <location>
        <begin position="50"/>
        <end position="70"/>
    </location>
</feature>